<comment type="caution">
    <text evidence="1">The sequence shown here is derived from an EMBL/GenBank/DDBJ whole genome shotgun (WGS) entry which is preliminary data.</text>
</comment>
<dbReference type="OrthoDB" id="337106at2759"/>
<keyword evidence="2" id="KW-1185">Reference proteome</keyword>
<proteinExistence type="predicted"/>
<dbReference type="Proteomes" id="UP000236928">
    <property type="component" value="Unassembled WGS sequence"/>
</dbReference>
<sequence>MKSLKLVLTQYKWRSSFLNLFTTFFLCFHFARLAEHNFQNEKDYRESYRNALSEYSDYPLQHQIKRCKFDLYAKDPVCGSPEEREEYLELLSITRQYESTLLPKVPKGKNLAQLIPVELFCAQMHQIFKCLLRKASSTSSKDPLNLIFSTPNGKTWLVFKGSHAKVVAGYLTTPSHGHYIENDFSFTSDSYNQDERKFLFVDKDETLNFDRKSEFFKFFKPRSTPMSNLRVFFHGNGIYSSGWLKDGVTAQVAVKGQTRNHSQRFEVFWNREKEYTLFLSSSETWKTYQGYVNFVPGIFSLYSVSVSVSDNTASSHLKGSGQYTNKSTKNKNLVSIRVESNQIIPNSKDKNNQFSEFLIMEYSHGMKFNDFKKRLKSLAAVYHYNITNDWQGWFNNSLFLLYMGFSIISTFSTTGRYLYMHCDLHGENIIVQNIPNMTLSRILFANMQKLIKLENIKIIDHMFVWTPKNIGDRNRSIPCTDLQEVSVTDTECLTALLLGPLFRWDYYPFEAAPENTENFKIISKKSLNFFDRVMNIPEWRRISSYYIGKAPEWYHQWKRFGNKSSDISINTFNEQFEGIMMVCDYLQNFMAENGVLQDSPCVQFHSYLRGYAMFNYRAMRIGYCLQQNISSILTNLRNTGIKMISDLRISYWDLSRLSLLFYWNLLASNMETCLPVHNESQGFIFEFGGGIQAILRNEQCSIIKECILEENKIFTAKLNNLRKINNEIHGYSIYEQGPSKSMKNSFDNFMKHIRNKEFNNKQINSSNRGLQNLNIETISILDGDLGKGISNKASNIIETKNAFDYEEFLLDRWIFSLYYQSNLSLSFTLIGLRYSFRVESSFSGKKGQLNYIITHIRTSASMLNLLPSETRDITEDEILQSCNMFYRAYYEIAIQKYINGENKEECRKVQEEIGLDRDYNRFRFNIKFNRYLEEIRSSLFEYNGQQKLNIINPEYICKNNFLNVNSDSTPNNEIIRQGFCETLVKPLSYINIKV</sequence>
<gene>
    <name evidence="1" type="ORF">CmeUKMEL1_08070</name>
</gene>
<evidence type="ECO:0000313" key="2">
    <source>
        <dbReference type="Proteomes" id="UP000236928"/>
    </source>
</evidence>
<dbReference type="AlphaFoldDB" id="A0A2P4Z0H7"/>
<reference evidence="1 2" key="1">
    <citation type="submission" date="2014-04" db="EMBL/GenBank/DDBJ databases">
        <title>Comparative Genomics of Cryptosporidium Species.</title>
        <authorList>
            <person name="Silva J.C."/>
            <person name="Su Q."/>
            <person name="Chalmers R."/>
            <person name="Chibucos M.C."/>
            <person name="Elwin K."/>
            <person name="Godinez A."/>
            <person name="Guo F."/>
            <person name="Huynh K."/>
            <person name="Orvis J."/>
            <person name="Ott S."/>
            <person name="Sadzewicz L."/>
            <person name="Sengamalay N."/>
            <person name="Shetty A."/>
            <person name="Sun M."/>
            <person name="Tallon L."/>
            <person name="Xiao L."/>
            <person name="Zhang H."/>
            <person name="Fraser C.M."/>
            <person name="Zhu G."/>
            <person name="Kissinger J."/>
            <person name="Widmer G."/>
        </authorList>
    </citation>
    <scope>NUCLEOTIDE SEQUENCE [LARGE SCALE GENOMIC DNA]</scope>
    <source>
        <strain evidence="1 2">UKMEL1</strain>
    </source>
</reference>
<name>A0A2P4Z0H7_9CRYT</name>
<evidence type="ECO:0000313" key="1">
    <source>
        <dbReference type="EMBL" id="POM83573.1"/>
    </source>
</evidence>
<organism evidence="1 2">
    <name type="scientific">Cryptosporidium meleagridis</name>
    <dbReference type="NCBI Taxonomy" id="93969"/>
    <lineage>
        <taxon>Eukaryota</taxon>
        <taxon>Sar</taxon>
        <taxon>Alveolata</taxon>
        <taxon>Apicomplexa</taxon>
        <taxon>Conoidasida</taxon>
        <taxon>Coccidia</taxon>
        <taxon>Eucoccidiorida</taxon>
        <taxon>Eimeriorina</taxon>
        <taxon>Cryptosporidiidae</taxon>
        <taxon>Cryptosporidium</taxon>
    </lineage>
</organism>
<protein>
    <submittedName>
        <fullName evidence="1">Uncharacterized protein</fullName>
    </submittedName>
</protein>
<dbReference type="VEuPathDB" id="CryptoDB:CmeUKMEL1_08070"/>
<dbReference type="EMBL" id="JIBK01000016">
    <property type="protein sequence ID" value="POM83573.1"/>
    <property type="molecule type" value="Genomic_DNA"/>
</dbReference>
<accession>A0A2P4Z0H7</accession>